<evidence type="ECO:0000256" key="5">
    <source>
        <dbReference type="ARBA" id="ARBA00023242"/>
    </source>
</evidence>
<proteinExistence type="inferred from homology"/>
<dbReference type="Pfam" id="PF10513">
    <property type="entry name" value="EPL1"/>
    <property type="match status" value="1"/>
</dbReference>
<dbReference type="Proteomes" id="UP001202328">
    <property type="component" value="Unassembled WGS sequence"/>
</dbReference>
<organism evidence="9 10">
    <name type="scientific">Papaver atlanticum</name>
    <dbReference type="NCBI Taxonomy" id="357466"/>
    <lineage>
        <taxon>Eukaryota</taxon>
        <taxon>Viridiplantae</taxon>
        <taxon>Streptophyta</taxon>
        <taxon>Embryophyta</taxon>
        <taxon>Tracheophyta</taxon>
        <taxon>Spermatophyta</taxon>
        <taxon>Magnoliopsida</taxon>
        <taxon>Ranunculales</taxon>
        <taxon>Papaveraceae</taxon>
        <taxon>Papaveroideae</taxon>
        <taxon>Papaver</taxon>
    </lineage>
</organism>
<evidence type="ECO:0000256" key="6">
    <source>
        <dbReference type="RuleBase" id="RU361124"/>
    </source>
</evidence>
<evidence type="ECO:0000313" key="10">
    <source>
        <dbReference type="Proteomes" id="UP001202328"/>
    </source>
</evidence>
<keyword evidence="3 6" id="KW-0805">Transcription regulation</keyword>
<comment type="similarity">
    <text evidence="2 6">Belongs to the enhancer of polycomb family.</text>
</comment>
<feature type="domain" description="Enhancer of polycomb-like N-terminal" evidence="8">
    <location>
        <begin position="481"/>
        <end position="567"/>
    </location>
</feature>
<dbReference type="AlphaFoldDB" id="A0AAD4XLU8"/>
<evidence type="ECO:0000313" key="9">
    <source>
        <dbReference type="EMBL" id="KAI3924895.1"/>
    </source>
</evidence>
<dbReference type="GO" id="GO:0035267">
    <property type="term" value="C:NuA4 histone acetyltransferase complex"/>
    <property type="evidence" value="ECO:0007669"/>
    <property type="project" value="InterPro"/>
</dbReference>
<dbReference type="PANTHER" id="PTHR14898">
    <property type="entry name" value="ENHANCER OF POLYCOMB"/>
    <property type="match status" value="1"/>
</dbReference>
<dbReference type="GO" id="GO:0005634">
    <property type="term" value="C:nucleus"/>
    <property type="evidence" value="ECO:0007669"/>
    <property type="project" value="UniProtKB-SubCell"/>
</dbReference>
<evidence type="ECO:0000259" key="8">
    <source>
        <dbReference type="Pfam" id="PF10513"/>
    </source>
</evidence>
<reference evidence="9" key="1">
    <citation type="submission" date="2022-04" db="EMBL/GenBank/DDBJ databases">
        <title>A functionally conserved STORR gene fusion in Papaver species that diverged 16.8 million years ago.</title>
        <authorList>
            <person name="Catania T."/>
        </authorList>
    </citation>
    <scope>NUCLEOTIDE SEQUENCE</scope>
    <source>
        <strain evidence="9">S-188037</strain>
    </source>
</reference>
<keyword evidence="10" id="KW-1185">Reference proteome</keyword>
<evidence type="ECO:0000256" key="3">
    <source>
        <dbReference type="ARBA" id="ARBA00023015"/>
    </source>
</evidence>
<dbReference type="EMBL" id="JAJJMB010008256">
    <property type="protein sequence ID" value="KAI3924895.1"/>
    <property type="molecule type" value="Genomic_DNA"/>
</dbReference>
<evidence type="ECO:0000256" key="1">
    <source>
        <dbReference type="ARBA" id="ARBA00004123"/>
    </source>
</evidence>
<dbReference type="InterPro" id="IPR024943">
    <property type="entry name" value="Enhancer_polycomb"/>
</dbReference>
<comment type="caution">
    <text evidence="9">The sequence shown here is derived from an EMBL/GenBank/DDBJ whole genome shotgun (WGS) entry which is preliminary data.</text>
</comment>
<comment type="subcellular location">
    <subcellularLocation>
        <location evidence="1 6">Nucleus</location>
    </subcellularLocation>
</comment>
<dbReference type="InterPro" id="IPR019542">
    <property type="entry name" value="Enhancer_polycomb-like_N"/>
</dbReference>
<accession>A0AAD4XLU8</accession>
<feature type="region of interest" description="Disordered" evidence="7">
    <location>
        <begin position="666"/>
        <end position="720"/>
    </location>
</feature>
<name>A0AAD4XLU8_9MAGN</name>
<protein>
    <recommendedName>
        <fullName evidence="6">Enhancer of polycomb-like protein</fullName>
    </recommendedName>
</protein>
<evidence type="ECO:0000256" key="2">
    <source>
        <dbReference type="ARBA" id="ARBA00008035"/>
    </source>
</evidence>
<keyword evidence="5 6" id="KW-0539">Nucleus</keyword>
<dbReference type="GO" id="GO:0006357">
    <property type="term" value="P:regulation of transcription by RNA polymerase II"/>
    <property type="evidence" value="ECO:0007669"/>
    <property type="project" value="InterPro"/>
</dbReference>
<evidence type="ECO:0000256" key="7">
    <source>
        <dbReference type="SAM" id="MobiDB-lite"/>
    </source>
</evidence>
<gene>
    <name evidence="9" type="ORF">MKW98_031146</name>
</gene>
<sequence length="792" mass="91197">MEVVERGVINEERMFGKQFVRKQYKERRNLGFKELKELNSSSLLVKEVELVEIVDLEENSLPPPVKESVDKRVVLSFLIDSTATSLSSGSQFLNSILRYMWEKKKNSRLRLSLLAAFMNDQTISRVFSAHGGIHLLQDSLPSSSSSSGICRIQRSRNNVPIFCVDFSAIPISFIRLHLIMSLECQRLPHCVQIFLNGNVGSGKSLKKKRKVVEITGGNELCLSSPEKKRSCSRRFIVNPLSTVFYSDILNSDDPFFASSEDWVAPVSNREPRQNQRKSSLICQLNTEADLFIPGNDWIPPVHEPKHKKKKLSKDPTYDPNTEADLFITGNDWTPRVHEPKHKKKKLSKDPTYDLNSELEGAAVDSENEIDVPSCSASVLVLESNKCYRKEGVTVMLEYSSSKEWVLVIKEKDLVLYSYKPTDSTWCSMSKTNRYTLAMIWTGSNGWNLEFPDREDWYIFKKLHLECIRRNSKAELAKAIPVPTVREVPALAQPIPVPIFRAVPDYGNCDYVPFVQPGVYITREDDRFTRYDADSGDEEWLGKVNNDRYRENSVSLEKFEELIEAFEKAVFYSLNNRIDESRAVALCSDTGQNLVVDVYRYWLKKQKQKRASPLIVFQGRPTKKVQSALNKPVLRKKRSIKKKREHLARGARKLYFHEFDPEFDPIKEKEREKEEEARRIKKQKEDEARRIQKEKEDEARRIQKETERVAQEEKVRKEDHLRQSENADILRVEQATKAAQEKLELALQKRQRAQTLMGYADLAAEWATMAMKIAKATRISGSSETAASSYLDD</sequence>
<evidence type="ECO:0000256" key="4">
    <source>
        <dbReference type="ARBA" id="ARBA00023163"/>
    </source>
</evidence>
<keyword evidence="4 6" id="KW-0804">Transcription</keyword>